<keyword evidence="3" id="KW-1185">Reference proteome</keyword>
<proteinExistence type="predicted"/>
<name>A0A5M3TBD4_LIMPL</name>
<organism evidence="2 3">
    <name type="scientific">Limnospira platensis NIES-46</name>
    <dbReference type="NCBI Taxonomy" id="1236695"/>
    <lineage>
        <taxon>Bacteria</taxon>
        <taxon>Bacillati</taxon>
        <taxon>Cyanobacteriota</taxon>
        <taxon>Cyanophyceae</taxon>
        <taxon>Oscillatoriophycideae</taxon>
        <taxon>Oscillatoriales</taxon>
        <taxon>Sirenicapillariaceae</taxon>
        <taxon>Limnospira</taxon>
    </lineage>
</organism>
<dbReference type="InterPro" id="IPR050383">
    <property type="entry name" value="GlyoxalaseI/FosfomycinResist"/>
</dbReference>
<dbReference type="Gene3D" id="3.10.180.10">
    <property type="entry name" value="2,3-Dihydroxybiphenyl 1,2-Dioxygenase, domain 1"/>
    <property type="match status" value="1"/>
</dbReference>
<dbReference type="PANTHER" id="PTHR21366:SF22">
    <property type="entry name" value="VOC DOMAIN-CONTAINING PROTEIN"/>
    <property type="match status" value="1"/>
</dbReference>
<dbReference type="InterPro" id="IPR037523">
    <property type="entry name" value="VOC_core"/>
</dbReference>
<comment type="caution">
    <text evidence="2">The sequence shown here is derived from an EMBL/GenBank/DDBJ whole genome shotgun (WGS) entry which is preliminary data.</text>
</comment>
<evidence type="ECO:0000313" key="2">
    <source>
        <dbReference type="EMBL" id="GCE95136.1"/>
    </source>
</evidence>
<reference evidence="2 3" key="1">
    <citation type="journal article" date="2019" name="J Genomics">
        <title>The Draft Genome of a Hydrogen-producing Cyanobacterium, Arthrospira platensis NIES-46.</title>
        <authorList>
            <person name="Suzuki S."/>
            <person name="Yamaguchi H."/>
            <person name="Kawachi M."/>
        </authorList>
    </citation>
    <scope>NUCLEOTIDE SEQUENCE [LARGE SCALE GENOMIC DNA]</scope>
    <source>
        <strain evidence="2 3">NIES-46</strain>
    </source>
</reference>
<dbReference type="Proteomes" id="UP000326169">
    <property type="component" value="Unassembled WGS sequence"/>
</dbReference>
<dbReference type="PANTHER" id="PTHR21366">
    <property type="entry name" value="GLYOXALASE FAMILY PROTEIN"/>
    <property type="match status" value="1"/>
</dbReference>
<dbReference type="RefSeq" id="WP_006618738.1">
    <property type="nucleotide sequence ID" value="NZ_BIMW01000123.1"/>
</dbReference>
<gene>
    <name evidence="2" type="ORF">NIES46_31980</name>
</gene>
<dbReference type="Pfam" id="PF00903">
    <property type="entry name" value="Glyoxalase"/>
    <property type="match status" value="1"/>
</dbReference>
<dbReference type="InterPro" id="IPR004360">
    <property type="entry name" value="Glyas_Fos-R_dOase_dom"/>
</dbReference>
<protein>
    <recommendedName>
        <fullName evidence="1">VOC domain-containing protein</fullName>
    </recommendedName>
</protein>
<dbReference type="PROSITE" id="PS51819">
    <property type="entry name" value="VOC"/>
    <property type="match status" value="1"/>
</dbReference>
<evidence type="ECO:0000313" key="3">
    <source>
        <dbReference type="Proteomes" id="UP000326169"/>
    </source>
</evidence>
<dbReference type="SUPFAM" id="SSF54593">
    <property type="entry name" value="Glyoxalase/Bleomycin resistance protein/Dihydroxybiphenyl dioxygenase"/>
    <property type="match status" value="1"/>
</dbReference>
<accession>A0A5M3TBD4</accession>
<dbReference type="EMBL" id="BIMW01000123">
    <property type="protein sequence ID" value="GCE95136.1"/>
    <property type="molecule type" value="Genomic_DNA"/>
</dbReference>
<dbReference type="GeneID" id="301684002"/>
<feature type="domain" description="VOC" evidence="1">
    <location>
        <begin position="5"/>
        <end position="120"/>
    </location>
</feature>
<evidence type="ECO:0000259" key="1">
    <source>
        <dbReference type="PROSITE" id="PS51819"/>
    </source>
</evidence>
<sequence length="120" mass="13523">MNITKPLHAAILVSDLAKSQHFYSQILQLTTVDRPLNFPGIWYQIGDWQIHLIESEQVIGDRVNEAKWGRNRHLAFAVADLAIAKAQLTRHNYPFQMSASGRSALFVADPDGNIIELSQI</sequence>
<dbReference type="InterPro" id="IPR029068">
    <property type="entry name" value="Glyas_Bleomycin-R_OHBP_Dase"/>
</dbReference>